<dbReference type="WBParaSite" id="BXY_0905500.1">
    <property type="protein sequence ID" value="BXY_0905500.1"/>
    <property type="gene ID" value="BXY_0905500"/>
</dbReference>
<gene>
    <name evidence="1" type="ORF">BXYJ_LOCUS2070</name>
</gene>
<name>A0A1I7S7R4_BURXY</name>
<evidence type="ECO:0000313" key="2">
    <source>
        <dbReference type="Proteomes" id="UP000095284"/>
    </source>
</evidence>
<reference evidence="4" key="1">
    <citation type="submission" date="2016-11" db="UniProtKB">
        <authorList>
            <consortium name="WormBaseParasite"/>
        </authorList>
    </citation>
    <scope>IDENTIFICATION</scope>
</reference>
<reference evidence="1" key="2">
    <citation type="submission" date="2020-09" db="EMBL/GenBank/DDBJ databases">
        <authorList>
            <person name="Kikuchi T."/>
        </authorList>
    </citation>
    <scope>NUCLEOTIDE SEQUENCE</scope>
    <source>
        <strain evidence="1">Ka4C1</strain>
    </source>
</reference>
<dbReference type="Proteomes" id="UP000095284">
    <property type="component" value="Unplaced"/>
</dbReference>
<sequence length="174" mass="20278">MTSFIGRVVSAATPSKSRTHGMNSLDESIGTALSNWETELTPFSDDEEYTCQSIPDERRIYRKPQMAAATVRIRLKQEKEKELNTLIIPSAQSPAKTFAADVGPDMENMETESKKHQQHIVKTLKYEVMSEYNTKIRFHHFQKSEIKEFSEERRKHYQEALRKREKWLADAKKL</sequence>
<dbReference type="Proteomes" id="UP000582659">
    <property type="component" value="Unassembled WGS sequence"/>
</dbReference>
<dbReference type="Proteomes" id="UP000659654">
    <property type="component" value="Unassembled WGS sequence"/>
</dbReference>
<dbReference type="EMBL" id="CAJFDI010000001">
    <property type="protein sequence ID" value="CAD5210721.1"/>
    <property type="molecule type" value="Genomic_DNA"/>
</dbReference>
<evidence type="ECO:0000313" key="3">
    <source>
        <dbReference type="Proteomes" id="UP000659654"/>
    </source>
</evidence>
<keyword evidence="3" id="KW-1185">Reference proteome</keyword>
<dbReference type="EMBL" id="CAJFCV020000001">
    <property type="protein sequence ID" value="CAG9086888.1"/>
    <property type="molecule type" value="Genomic_DNA"/>
</dbReference>
<dbReference type="OrthoDB" id="10513396at2759"/>
<proteinExistence type="predicted"/>
<evidence type="ECO:0000313" key="1">
    <source>
        <dbReference type="EMBL" id="CAD5210721.1"/>
    </source>
</evidence>
<dbReference type="SMR" id="A0A1I7S7R4"/>
<dbReference type="AlphaFoldDB" id="A0A1I7S7R4"/>
<protein>
    <submittedName>
        <fullName evidence="1">(pine wood nematode) hypothetical protein</fullName>
    </submittedName>
</protein>
<evidence type="ECO:0000313" key="4">
    <source>
        <dbReference type="WBParaSite" id="BXY_0905500.1"/>
    </source>
</evidence>
<accession>A0A1I7S7R4</accession>
<organism evidence="2 4">
    <name type="scientific">Bursaphelenchus xylophilus</name>
    <name type="common">Pinewood nematode worm</name>
    <name type="synonym">Aphelenchoides xylophilus</name>
    <dbReference type="NCBI Taxonomy" id="6326"/>
    <lineage>
        <taxon>Eukaryota</taxon>
        <taxon>Metazoa</taxon>
        <taxon>Ecdysozoa</taxon>
        <taxon>Nematoda</taxon>
        <taxon>Chromadorea</taxon>
        <taxon>Rhabditida</taxon>
        <taxon>Tylenchina</taxon>
        <taxon>Tylenchomorpha</taxon>
        <taxon>Aphelenchoidea</taxon>
        <taxon>Aphelenchoididae</taxon>
        <taxon>Bursaphelenchus</taxon>
    </lineage>
</organism>